<dbReference type="SUPFAM" id="SSF56349">
    <property type="entry name" value="DNA breaking-rejoining enzymes"/>
    <property type="match status" value="1"/>
</dbReference>
<name>A0ABR9R6P0_9FIRM</name>
<dbReference type="Gene3D" id="1.10.150.130">
    <property type="match status" value="1"/>
</dbReference>
<evidence type="ECO:0000256" key="3">
    <source>
        <dbReference type="ARBA" id="ARBA00022908"/>
    </source>
</evidence>
<gene>
    <name evidence="9" type="ORF">INF35_12260</name>
</gene>
<dbReference type="InterPro" id="IPR044068">
    <property type="entry name" value="CB"/>
</dbReference>
<keyword evidence="5" id="KW-0233">DNA recombination</keyword>
<dbReference type="PANTHER" id="PTHR30349:SF89">
    <property type="entry name" value="INTEGRASE_RECOMBINASE"/>
    <property type="match status" value="1"/>
</dbReference>
<protein>
    <submittedName>
        <fullName evidence="9">Tyrosine-type recombinase/integrase</fullName>
    </submittedName>
</protein>
<dbReference type="InterPro" id="IPR050090">
    <property type="entry name" value="Tyrosine_recombinase_XerCD"/>
</dbReference>
<comment type="function">
    <text evidence="1">Site-specific tyrosine recombinase, which acts by catalyzing the cutting and rejoining of the recombining DNA molecules.</text>
</comment>
<keyword evidence="3" id="KW-0229">DNA integration</keyword>
<dbReference type="InterPro" id="IPR010998">
    <property type="entry name" value="Integrase_recombinase_N"/>
</dbReference>
<evidence type="ECO:0000256" key="5">
    <source>
        <dbReference type="ARBA" id="ARBA00023172"/>
    </source>
</evidence>
<evidence type="ECO:0000256" key="4">
    <source>
        <dbReference type="ARBA" id="ARBA00023125"/>
    </source>
</evidence>
<evidence type="ECO:0000256" key="6">
    <source>
        <dbReference type="PROSITE-ProRule" id="PRU01248"/>
    </source>
</evidence>
<dbReference type="InterPro" id="IPR013762">
    <property type="entry name" value="Integrase-like_cat_sf"/>
</dbReference>
<reference evidence="9 10" key="1">
    <citation type="submission" date="2020-10" db="EMBL/GenBank/DDBJ databases">
        <title>ChiBAC.</title>
        <authorList>
            <person name="Zenner C."/>
            <person name="Hitch T.C.A."/>
            <person name="Clavel T."/>
        </authorList>
    </citation>
    <scope>NUCLEOTIDE SEQUENCE [LARGE SCALE GENOMIC DNA]</scope>
    <source>
        <strain evidence="9 10">DSM 109015</strain>
    </source>
</reference>
<dbReference type="RefSeq" id="WP_193502810.1">
    <property type="nucleotide sequence ID" value="NZ_JADCKC010000003.1"/>
</dbReference>
<comment type="similarity">
    <text evidence="2">Belongs to the 'phage' integrase family.</text>
</comment>
<dbReference type="EMBL" id="JADCKC010000003">
    <property type="protein sequence ID" value="MBE5038562.1"/>
    <property type="molecule type" value="Genomic_DNA"/>
</dbReference>
<dbReference type="Gene3D" id="1.10.443.10">
    <property type="entry name" value="Intergrase catalytic core"/>
    <property type="match status" value="1"/>
</dbReference>
<dbReference type="InterPro" id="IPR011010">
    <property type="entry name" value="DNA_brk_join_enz"/>
</dbReference>
<keyword evidence="4 6" id="KW-0238">DNA-binding</keyword>
<accession>A0ABR9R6P0</accession>
<proteinExistence type="inferred from homology"/>
<keyword evidence="10" id="KW-1185">Reference proteome</keyword>
<evidence type="ECO:0000256" key="2">
    <source>
        <dbReference type="ARBA" id="ARBA00008857"/>
    </source>
</evidence>
<organism evidence="9 10">
    <name type="scientific">Gemmiger gallinarum</name>
    <dbReference type="NCBI Taxonomy" id="2779354"/>
    <lineage>
        <taxon>Bacteria</taxon>
        <taxon>Bacillati</taxon>
        <taxon>Bacillota</taxon>
        <taxon>Clostridia</taxon>
        <taxon>Eubacteriales</taxon>
        <taxon>Gemmiger</taxon>
    </lineage>
</organism>
<evidence type="ECO:0000259" key="8">
    <source>
        <dbReference type="PROSITE" id="PS51900"/>
    </source>
</evidence>
<evidence type="ECO:0000256" key="1">
    <source>
        <dbReference type="ARBA" id="ARBA00003283"/>
    </source>
</evidence>
<dbReference type="Pfam" id="PF02899">
    <property type="entry name" value="Phage_int_SAM_1"/>
    <property type="match status" value="1"/>
</dbReference>
<dbReference type="PROSITE" id="PS51900">
    <property type="entry name" value="CB"/>
    <property type="match status" value="1"/>
</dbReference>
<feature type="domain" description="Core-binding (CB)" evidence="8">
    <location>
        <begin position="4"/>
        <end position="84"/>
    </location>
</feature>
<dbReference type="Proteomes" id="UP000768567">
    <property type="component" value="Unassembled WGS sequence"/>
</dbReference>
<dbReference type="PROSITE" id="PS51898">
    <property type="entry name" value="TYR_RECOMBINASE"/>
    <property type="match status" value="1"/>
</dbReference>
<dbReference type="InterPro" id="IPR002104">
    <property type="entry name" value="Integrase_catalytic"/>
</dbReference>
<feature type="domain" description="Tyr recombinase" evidence="7">
    <location>
        <begin position="102"/>
        <end position="278"/>
    </location>
</feature>
<sequence>MKPSDIRTTLQQYRSWLLSREYSAATIEKYIRALARFFRESGASRRPSREEVAAWRDSLVEQGYAPSGINAMLAAINDYQEFCDNPQGKAKPLKRQRKVFCDPDRELSREEYFRLLNAARDGGNRRALLLLQTICSTGIRVSELQYITVEALHRHKASIRCKGKCREILLPAELCKRLLKWCMRQRIHTGAAFVGRTGKPLSRVTVWKILKALCSRADVAWKKVFPHNLRHLFARTFYSIEKNLSKLADVLGHSSIETTRIYIMESGAEHERLLNSMHLLL</sequence>
<dbReference type="PANTHER" id="PTHR30349">
    <property type="entry name" value="PHAGE INTEGRASE-RELATED"/>
    <property type="match status" value="1"/>
</dbReference>
<evidence type="ECO:0000259" key="7">
    <source>
        <dbReference type="PROSITE" id="PS51898"/>
    </source>
</evidence>
<evidence type="ECO:0000313" key="9">
    <source>
        <dbReference type="EMBL" id="MBE5038562.1"/>
    </source>
</evidence>
<evidence type="ECO:0000313" key="10">
    <source>
        <dbReference type="Proteomes" id="UP000768567"/>
    </source>
</evidence>
<comment type="caution">
    <text evidence="9">The sequence shown here is derived from an EMBL/GenBank/DDBJ whole genome shotgun (WGS) entry which is preliminary data.</text>
</comment>
<dbReference type="Pfam" id="PF00589">
    <property type="entry name" value="Phage_integrase"/>
    <property type="match status" value="1"/>
</dbReference>
<dbReference type="InterPro" id="IPR004107">
    <property type="entry name" value="Integrase_SAM-like_N"/>
</dbReference>